<reference evidence="5" key="1">
    <citation type="submission" date="2024-02" db="EMBL/GenBank/DDBJ databases">
        <authorList>
            <consortium name="ELIXIR-Norway"/>
            <consortium name="Elixir Norway"/>
        </authorList>
    </citation>
    <scope>NUCLEOTIDE SEQUENCE</scope>
</reference>
<dbReference type="EMBL" id="OZ019901">
    <property type="protein sequence ID" value="CAK9237078.1"/>
    <property type="molecule type" value="Genomic_DNA"/>
</dbReference>
<dbReference type="Gene3D" id="1.25.40.10">
    <property type="entry name" value="Tetratricopeptide repeat domain"/>
    <property type="match status" value="1"/>
</dbReference>
<name>A0ABP0V4P0_9BRYO</name>
<comment type="function">
    <text evidence="3">Part of the endoplasmic reticulum membrane protein complex (EMC) that enables the energy-independent insertion into endoplasmic reticulum membranes of newly synthesized membrane proteins.</text>
</comment>
<keyword evidence="2" id="KW-0802">TPR repeat</keyword>
<gene>
    <name evidence="5" type="ORF">CSSPTR1EN2_LOCUS23478</name>
</gene>
<evidence type="ECO:0000256" key="3">
    <source>
        <dbReference type="RuleBase" id="RU367091"/>
    </source>
</evidence>
<dbReference type="PANTHER" id="PTHR12760">
    <property type="entry name" value="TETRATRICOPEPTIDE REPEAT PROTEIN"/>
    <property type="match status" value="1"/>
</dbReference>
<evidence type="ECO:0000259" key="4">
    <source>
        <dbReference type="Pfam" id="PF22890"/>
    </source>
</evidence>
<comment type="subunit">
    <text evidence="3">Component of the ER membrane protein complex (EMC).</text>
</comment>
<sequence length="303" mass="33494">MVGATEEMELQKLERDVEGGGGDVAQYLALVRKLRVRRSSTVARHGLALLNNSSARSKLGADVWTIYEQVAIAALDCHALEAAKECIGALRTKFPESMRVARLEGMWWEAKGAWQQAESLYSDLLADNPSDSALHKRRIAMAKAQGNLIGAVEATNKYLETFMADHDAWRELADMYILLQMYKQAAFCFEELILSQPTNALYHLGYAELLYTMGGLDNLRAARKYYAAAIEMSGGQNMRALFGICMCGTAITQTKGRGRDEKDSVDLLSLAGSVIVKQYKEKCPNKVDLITSILDKQLVANIA</sequence>
<dbReference type="SUPFAM" id="SSF48452">
    <property type="entry name" value="TPR-like"/>
    <property type="match status" value="1"/>
</dbReference>
<keyword evidence="3" id="KW-0256">Endoplasmic reticulum</keyword>
<comment type="similarity">
    <text evidence="3">Belongs to the EMC2 family.</text>
</comment>
<dbReference type="InterPro" id="IPR011990">
    <property type="entry name" value="TPR-like_helical_dom_sf"/>
</dbReference>
<comment type="subcellular location">
    <subcellularLocation>
        <location evidence="3">Endoplasmic reticulum membrane</location>
        <topology evidence="3">Peripheral membrane protein</topology>
        <orientation evidence="3">Cytoplasmic side</orientation>
    </subcellularLocation>
</comment>
<proteinExistence type="inferred from homology"/>
<evidence type="ECO:0000256" key="1">
    <source>
        <dbReference type="ARBA" id="ARBA00022737"/>
    </source>
</evidence>
<evidence type="ECO:0000313" key="6">
    <source>
        <dbReference type="Proteomes" id="UP001497512"/>
    </source>
</evidence>
<dbReference type="Pfam" id="PF22890">
    <property type="entry name" value="TPR_EMC2"/>
    <property type="match status" value="1"/>
</dbReference>
<feature type="domain" description="EMC2 TPR-like" evidence="4">
    <location>
        <begin position="101"/>
        <end position="209"/>
    </location>
</feature>
<accession>A0ABP0V4P0</accession>
<dbReference type="InterPro" id="IPR055217">
    <property type="entry name" value="TPR_EMC2"/>
</dbReference>
<evidence type="ECO:0000313" key="5">
    <source>
        <dbReference type="EMBL" id="CAK9237078.1"/>
    </source>
</evidence>
<dbReference type="InterPro" id="IPR039856">
    <property type="entry name" value="EMC2-like"/>
</dbReference>
<protein>
    <recommendedName>
        <fullName evidence="3">ER membrane protein complex subunit 2</fullName>
    </recommendedName>
</protein>
<evidence type="ECO:0000256" key="2">
    <source>
        <dbReference type="ARBA" id="ARBA00022803"/>
    </source>
</evidence>
<keyword evidence="1" id="KW-0677">Repeat</keyword>
<keyword evidence="3" id="KW-0472">Membrane</keyword>
<organism evidence="5 6">
    <name type="scientific">Sphagnum troendelagicum</name>
    <dbReference type="NCBI Taxonomy" id="128251"/>
    <lineage>
        <taxon>Eukaryota</taxon>
        <taxon>Viridiplantae</taxon>
        <taxon>Streptophyta</taxon>
        <taxon>Embryophyta</taxon>
        <taxon>Bryophyta</taxon>
        <taxon>Sphagnophytina</taxon>
        <taxon>Sphagnopsida</taxon>
        <taxon>Sphagnales</taxon>
        <taxon>Sphagnaceae</taxon>
        <taxon>Sphagnum</taxon>
    </lineage>
</organism>
<dbReference type="Proteomes" id="UP001497512">
    <property type="component" value="Chromosome 9"/>
</dbReference>
<keyword evidence="6" id="KW-1185">Reference proteome</keyword>